<dbReference type="Proteomes" id="UP000190166">
    <property type="component" value="Unassembled WGS sequence"/>
</dbReference>
<reference evidence="1 2" key="1">
    <citation type="submission" date="2017-02" db="EMBL/GenBank/DDBJ databases">
        <authorList>
            <person name="Peterson S.W."/>
        </authorList>
    </citation>
    <scope>NUCLEOTIDE SEQUENCE [LARGE SCALE GENOMIC DNA]</scope>
    <source>
        <strain evidence="1 2">DSM 18108</strain>
    </source>
</reference>
<dbReference type="EMBL" id="FUZZ01000002">
    <property type="protein sequence ID" value="SKD05964.1"/>
    <property type="molecule type" value="Genomic_DNA"/>
</dbReference>
<dbReference type="InterPro" id="IPR016039">
    <property type="entry name" value="Thiolase-like"/>
</dbReference>
<dbReference type="AlphaFoldDB" id="A0A1T5NZP3"/>
<organism evidence="1 2">
    <name type="scientific">Chitinophaga ginsengisegetis</name>
    <dbReference type="NCBI Taxonomy" id="393003"/>
    <lineage>
        <taxon>Bacteria</taxon>
        <taxon>Pseudomonadati</taxon>
        <taxon>Bacteroidota</taxon>
        <taxon>Chitinophagia</taxon>
        <taxon>Chitinophagales</taxon>
        <taxon>Chitinophagaceae</taxon>
        <taxon>Chitinophaga</taxon>
    </lineage>
</organism>
<protein>
    <recommendedName>
        <fullName evidence="3">Beta-ketoacyl synthase, N-terminal domain</fullName>
    </recommendedName>
</protein>
<dbReference type="SUPFAM" id="SSF53901">
    <property type="entry name" value="Thiolase-like"/>
    <property type="match status" value="1"/>
</dbReference>
<evidence type="ECO:0008006" key="3">
    <source>
        <dbReference type="Google" id="ProtNLM"/>
    </source>
</evidence>
<dbReference type="GO" id="GO:0016746">
    <property type="term" value="F:acyltransferase activity"/>
    <property type="evidence" value="ECO:0007669"/>
    <property type="project" value="InterPro"/>
</dbReference>
<dbReference type="Gene3D" id="3.40.47.10">
    <property type="match status" value="1"/>
</dbReference>
<accession>A0A1T5NZP3</accession>
<proteinExistence type="predicted"/>
<evidence type="ECO:0000313" key="1">
    <source>
        <dbReference type="EMBL" id="SKD05964.1"/>
    </source>
</evidence>
<dbReference type="STRING" id="393003.SAMN05660461_3252"/>
<sequence length="209" mass="23489">MNSGSTYITGSCIIRQNRVYLNGSLLWEADSALELPEFLRAGYDRFSGQYPKFHKMDALSKLGWLAAEVLLKDTDIHLLSPEQTGMVLSNRSSSLDTDLRYYATVKDFASPALFVYTLPNIVMGEISIRHGFKGENTFFVSDVFDTTLMSTYPAQLLAETPLQACICGWVEVMEQQYEAVLFLVENKQRNNAIPLTEAALSSLYQQKNS</sequence>
<name>A0A1T5NZP3_9BACT</name>
<gene>
    <name evidence="1" type="ORF">SAMN05660461_3252</name>
</gene>
<evidence type="ECO:0000313" key="2">
    <source>
        <dbReference type="Proteomes" id="UP000190166"/>
    </source>
</evidence>
<keyword evidence="2" id="KW-1185">Reference proteome</keyword>